<dbReference type="InterPro" id="IPR001245">
    <property type="entry name" value="Ser-Thr/Tyr_kinase_cat_dom"/>
</dbReference>
<dbReference type="FunFam" id="3.30.200.20:FF:000015">
    <property type="entry name" value="Somatic embryogenesis receptor kinase 1"/>
    <property type="match status" value="1"/>
</dbReference>
<proteinExistence type="predicted"/>
<dbReference type="Gene3D" id="3.30.200.20">
    <property type="entry name" value="Phosphorylase Kinase, domain 1"/>
    <property type="match status" value="1"/>
</dbReference>
<evidence type="ECO:0000256" key="3">
    <source>
        <dbReference type="ARBA" id="ARBA00022729"/>
    </source>
</evidence>
<keyword evidence="6" id="KW-0547">Nucleotide-binding</keyword>
<keyword evidence="10" id="KW-0808">Transferase</keyword>
<comment type="subcellular location">
    <subcellularLocation>
        <location evidence="1">Membrane</location>
    </subcellularLocation>
</comment>
<dbReference type="GO" id="GO:0005524">
    <property type="term" value="F:ATP binding"/>
    <property type="evidence" value="ECO:0007669"/>
    <property type="project" value="UniProtKB-UniRule"/>
</dbReference>
<keyword evidence="2" id="KW-0433">Leucine-rich repeat</keyword>
<dbReference type="InterPro" id="IPR000719">
    <property type="entry name" value="Prot_kinase_dom"/>
</dbReference>
<dbReference type="SUPFAM" id="SSF56112">
    <property type="entry name" value="Protein kinase-like (PK-like)"/>
    <property type="match status" value="1"/>
</dbReference>
<dbReference type="PROSITE" id="PS50011">
    <property type="entry name" value="PROTEIN_KINASE_DOM"/>
    <property type="match status" value="1"/>
</dbReference>
<feature type="repeat" description="PPR" evidence="5">
    <location>
        <begin position="526"/>
        <end position="556"/>
    </location>
</feature>
<dbReference type="InterPro" id="IPR013210">
    <property type="entry name" value="LRR_N_plant-typ"/>
</dbReference>
<dbReference type="FunFam" id="3.80.10.10:FF:000021">
    <property type="entry name" value="Putative LRR receptor-like serine/threonine-protein kinase"/>
    <property type="match status" value="1"/>
</dbReference>
<keyword evidence="7" id="KW-1133">Transmembrane helix</keyword>
<evidence type="ECO:0000256" key="5">
    <source>
        <dbReference type="PROSITE-ProRule" id="PRU00708"/>
    </source>
</evidence>
<evidence type="ECO:0000256" key="4">
    <source>
        <dbReference type="ARBA" id="ARBA00022737"/>
    </source>
</evidence>
<keyword evidence="7" id="KW-0472">Membrane</keyword>
<dbReference type="GO" id="GO:0016020">
    <property type="term" value="C:membrane"/>
    <property type="evidence" value="ECO:0007669"/>
    <property type="project" value="UniProtKB-SubCell"/>
</dbReference>
<evidence type="ECO:0000256" key="1">
    <source>
        <dbReference type="ARBA" id="ARBA00004370"/>
    </source>
</evidence>
<comment type="caution">
    <text evidence="10">The sequence shown here is derived from an EMBL/GenBank/DDBJ whole genome shotgun (WGS) entry which is preliminary data.</text>
</comment>
<accession>A0A7J0G8J7</accession>
<keyword evidence="4" id="KW-0677">Repeat</keyword>
<dbReference type="Pfam" id="PF13041">
    <property type="entry name" value="PPR_2"/>
    <property type="match status" value="1"/>
</dbReference>
<keyword evidence="3 8" id="KW-0732">Signal</keyword>
<dbReference type="NCBIfam" id="TIGR00756">
    <property type="entry name" value="PPR"/>
    <property type="match status" value="1"/>
</dbReference>
<dbReference type="InterPro" id="IPR032675">
    <property type="entry name" value="LRR_dom_sf"/>
</dbReference>
<dbReference type="InterPro" id="IPR046848">
    <property type="entry name" value="E_motif"/>
</dbReference>
<dbReference type="InterPro" id="IPR017441">
    <property type="entry name" value="Protein_kinase_ATP_BS"/>
</dbReference>
<dbReference type="AlphaFoldDB" id="A0A7J0G8J7"/>
<dbReference type="InterPro" id="IPR011009">
    <property type="entry name" value="Kinase-like_dom_sf"/>
</dbReference>
<keyword evidence="6" id="KW-0067">ATP-binding</keyword>
<keyword evidence="7" id="KW-0812">Transmembrane</keyword>
<evidence type="ECO:0000259" key="9">
    <source>
        <dbReference type="PROSITE" id="PS50011"/>
    </source>
</evidence>
<name>A0A7J0G8J7_9ERIC</name>
<dbReference type="SUPFAM" id="SSF52058">
    <property type="entry name" value="L domain-like"/>
    <property type="match status" value="1"/>
</dbReference>
<dbReference type="Pfam" id="PF23598">
    <property type="entry name" value="LRR_14"/>
    <property type="match status" value="1"/>
</dbReference>
<dbReference type="PROSITE" id="PS51375">
    <property type="entry name" value="PPR"/>
    <property type="match status" value="1"/>
</dbReference>
<keyword evidence="10" id="KW-0418">Kinase</keyword>
<feature type="chain" id="PRO_5029901385" evidence="8">
    <location>
        <begin position="21"/>
        <end position="711"/>
    </location>
</feature>
<dbReference type="Pfam" id="PF07714">
    <property type="entry name" value="PK_Tyr_Ser-Thr"/>
    <property type="match status" value="1"/>
</dbReference>
<protein>
    <submittedName>
        <fullName evidence="10">Leucine-rich repeat protein kinase family protein</fullName>
    </submittedName>
</protein>
<feature type="signal peptide" evidence="8">
    <location>
        <begin position="1"/>
        <end position="20"/>
    </location>
</feature>
<feature type="binding site" evidence="6">
    <location>
        <position position="322"/>
    </location>
    <ligand>
        <name>ATP</name>
        <dbReference type="ChEBI" id="CHEBI:30616"/>
    </ligand>
</feature>
<keyword evidence="11" id="KW-1185">Reference proteome</keyword>
<feature type="transmembrane region" description="Helical" evidence="7">
    <location>
        <begin position="232"/>
        <end position="257"/>
    </location>
</feature>
<evidence type="ECO:0000256" key="8">
    <source>
        <dbReference type="SAM" id="SignalP"/>
    </source>
</evidence>
<dbReference type="InterPro" id="IPR055414">
    <property type="entry name" value="LRR_R13L4/SHOC2-like"/>
</dbReference>
<dbReference type="PROSITE" id="PS00107">
    <property type="entry name" value="PROTEIN_KINASE_ATP"/>
    <property type="match status" value="1"/>
</dbReference>
<reference evidence="10 11" key="1">
    <citation type="submission" date="2019-07" db="EMBL/GenBank/DDBJ databases">
        <title>De Novo Assembly of kiwifruit Actinidia rufa.</title>
        <authorList>
            <person name="Sugita-Konishi S."/>
            <person name="Sato K."/>
            <person name="Mori E."/>
            <person name="Abe Y."/>
            <person name="Kisaki G."/>
            <person name="Hamano K."/>
            <person name="Suezawa K."/>
            <person name="Otani M."/>
            <person name="Fukuda T."/>
            <person name="Manabe T."/>
            <person name="Gomi K."/>
            <person name="Tabuchi M."/>
            <person name="Akimitsu K."/>
            <person name="Kataoka I."/>
        </authorList>
    </citation>
    <scope>NUCLEOTIDE SEQUENCE [LARGE SCALE GENOMIC DNA]</scope>
    <source>
        <strain evidence="11">cv. Fuchu</strain>
    </source>
</reference>
<evidence type="ECO:0000256" key="6">
    <source>
        <dbReference type="PROSITE-ProRule" id="PRU10141"/>
    </source>
</evidence>
<evidence type="ECO:0000256" key="7">
    <source>
        <dbReference type="SAM" id="Phobius"/>
    </source>
</evidence>
<dbReference type="InterPro" id="IPR011990">
    <property type="entry name" value="TPR-like_helical_dom_sf"/>
</dbReference>
<dbReference type="EMBL" id="BJWL01000019">
    <property type="protein sequence ID" value="GFZ07126.1"/>
    <property type="molecule type" value="Genomic_DNA"/>
</dbReference>
<organism evidence="10 11">
    <name type="scientific">Actinidia rufa</name>
    <dbReference type="NCBI Taxonomy" id="165716"/>
    <lineage>
        <taxon>Eukaryota</taxon>
        <taxon>Viridiplantae</taxon>
        <taxon>Streptophyta</taxon>
        <taxon>Embryophyta</taxon>
        <taxon>Tracheophyta</taxon>
        <taxon>Spermatophyta</taxon>
        <taxon>Magnoliopsida</taxon>
        <taxon>eudicotyledons</taxon>
        <taxon>Gunneridae</taxon>
        <taxon>Pentapetalae</taxon>
        <taxon>asterids</taxon>
        <taxon>Ericales</taxon>
        <taxon>Actinidiaceae</taxon>
        <taxon>Actinidia</taxon>
    </lineage>
</organism>
<sequence length="711" mass="79690">MELLSWVLLLLLFWVAVVRSSDSLLSPKGVNYEVAALMSIKSKMRDEHHVLDGWDINSVDPCTWSMVGCSPEGFVISLEMASVGLSGTLSASIGNLSHLHTMLLQNNQLSGPVPSEIGELLELETLDLSGNQFTGEIPSSLGFLTRLNYLRLSRNKLSGRIPRPVANLTDLSFLDLSFNNLSGPTPKILAKDYRITGNGFLCSSLSVQDCMRVAKPVNETISYGKVSNHRRWVISAAIGVSCTFVVSITLIVCWVHWYRSRLLFTSYVQQDYEFDIGHLKRFSFRELQIATSNFSPKNILGQGGFGVVYKGHLPNRIVVAVKRLKDPNFAGEVQFQTEVEMICLALHRNLLRLYGFCMTDNEKLLVYPYMPNGSVADRLRDPCHEKPSLDWEKRLRIAVGQKALDAGNGQVQKGMILDLVRTLYEEKRLGVLVDRDLNGCFNAEELEKAVELALLCTQSNPNLRPKMSEVLKVLETIAGQPAHVDESQGRNNSCEGQTCSFSRNYSSVHEESSFVIEPMELSGPRDIVSWNTMIGGYSKNSPPNEALILFGEMQSELKPNIVPMTCILPSCASLAASDRVREIQGHVLRNGLASDRYVANALVDLIHYDVKLAEKVAEHVFELESDNTEYYALIANIYAEAAKWDEVRKLREKNKIDRHDLKKNPGCSWIEIKGNVHIFIAADNSNPQGKKFELFLNQLKMKMKEEGHFQI</sequence>
<evidence type="ECO:0000313" key="10">
    <source>
        <dbReference type="EMBL" id="GFZ07126.1"/>
    </source>
</evidence>
<dbReference type="Gene3D" id="1.10.510.10">
    <property type="entry name" value="Transferase(Phosphotransferase) domain 1"/>
    <property type="match status" value="1"/>
</dbReference>
<dbReference type="Gene3D" id="3.80.10.10">
    <property type="entry name" value="Ribonuclease Inhibitor"/>
    <property type="match status" value="1"/>
</dbReference>
<dbReference type="InterPro" id="IPR002885">
    <property type="entry name" value="PPR_rpt"/>
</dbReference>
<dbReference type="OrthoDB" id="4062651at2759"/>
<evidence type="ECO:0000256" key="2">
    <source>
        <dbReference type="ARBA" id="ARBA00022614"/>
    </source>
</evidence>
<dbReference type="Pfam" id="PF08263">
    <property type="entry name" value="LRRNT_2"/>
    <property type="match status" value="1"/>
</dbReference>
<dbReference type="Pfam" id="PF20431">
    <property type="entry name" value="E_motif"/>
    <property type="match status" value="1"/>
</dbReference>
<feature type="domain" description="Protein kinase" evidence="9">
    <location>
        <begin position="294"/>
        <end position="610"/>
    </location>
</feature>
<dbReference type="GO" id="GO:0004674">
    <property type="term" value="F:protein serine/threonine kinase activity"/>
    <property type="evidence" value="ECO:0007669"/>
    <property type="project" value="UniProtKB-EC"/>
</dbReference>
<dbReference type="Gene3D" id="1.25.40.10">
    <property type="entry name" value="Tetratricopeptide repeat domain"/>
    <property type="match status" value="1"/>
</dbReference>
<gene>
    <name evidence="10" type="ORF">Acr_19g0000630</name>
</gene>
<dbReference type="PANTHER" id="PTHR47988">
    <property type="entry name" value="SOMATIC EMBRYOGENESIS RECEPTOR KINASE 1"/>
    <property type="match status" value="1"/>
</dbReference>
<dbReference type="Proteomes" id="UP000585474">
    <property type="component" value="Unassembled WGS sequence"/>
</dbReference>
<evidence type="ECO:0000313" key="11">
    <source>
        <dbReference type="Proteomes" id="UP000585474"/>
    </source>
</evidence>